<dbReference type="InterPro" id="IPR002898">
    <property type="entry name" value="MotA_ExbB_proton_chnl"/>
</dbReference>
<evidence type="ECO:0000259" key="10">
    <source>
        <dbReference type="Pfam" id="PF01618"/>
    </source>
</evidence>
<keyword evidence="5 8" id="KW-0653">Protein transport</keyword>
<reference evidence="11 12" key="1">
    <citation type="journal article" date="2016" name="Int. J. Syst. Evol. Microbiol.">
        <title>Labrenzia salina sp. nov., isolated from the rhizosphere of the halophyte Arthrocnemum macrostachyum.</title>
        <authorList>
            <person name="Camacho M."/>
            <person name="Redondo-Gomez S."/>
            <person name="Rodriguez-Llorente I."/>
            <person name="Rohde M."/>
            <person name="Sproer C."/>
            <person name="Schumann P."/>
            <person name="Klenk H.P."/>
            <person name="Montero-Calasanz M.D.C."/>
        </authorList>
    </citation>
    <scope>NUCLEOTIDE SEQUENCE [LARGE SCALE GENOMIC DNA]</scope>
    <source>
        <strain evidence="11 12">DSM 29163</strain>
    </source>
</reference>
<comment type="subcellular location">
    <subcellularLocation>
        <location evidence="1">Cell membrane</location>
        <topology evidence="1">Multi-pass membrane protein</topology>
    </subcellularLocation>
    <subcellularLocation>
        <location evidence="8">Membrane</location>
        <topology evidence="8">Multi-pass membrane protein</topology>
    </subcellularLocation>
</comment>
<gene>
    <name evidence="11" type="ORF">ON753_11115</name>
</gene>
<keyword evidence="6 9" id="KW-1133">Transmembrane helix</keyword>
<evidence type="ECO:0000313" key="11">
    <source>
        <dbReference type="EMBL" id="MCX2722919.1"/>
    </source>
</evidence>
<comment type="caution">
    <text evidence="11">The sequence shown here is derived from an EMBL/GenBank/DDBJ whole genome shotgun (WGS) entry which is preliminary data.</text>
</comment>
<keyword evidence="3" id="KW-1003">Cell membrane</keyword>
<keyword evidence="12" id="KW-1185">Reference proteome</keyword>
<dbReference type="Pfam" id="PF01618">
    <property type="entry name" value="MotA_ExbB"/>
    <property type="match status" value="1"/>
</dbReference>
<feature type="domain" description="MotA/TolQ/ExbB proton channel" evidence="10">
    <location>
        <begin position="96"/>
        <end position="205"/>
    </location>
</feature>
<organism evidence="11 12">
    <name type="scientific">Roseibium salinum</name>
    <dbReference type="NCBI Taxonomy" id="1604349"/>
    <lineage>
        <taxon>Bacteria</taxon>
        <taxon>Pseudomonadati</taxon>
        <taxon>Pseudomonadota</taxon>
        <taxon>Alphaproteobacteria</taxon>
        <taxon>Hyphomicrobiales</taxon>
        <taxon>Stappiaceae</taxon>
        <taxon>Roseibium</taxon>
    </lineage>
</organism>
<evidence type="ECO:0000256" key="3">
    <source>
        <dbReference type="ARBA" id="ARBA00022475"/>
    </source>
</evidence>
<name>A0ABT3R107_9HYPH</name>
<evidence type="ECO:0000256" key="7">
    <source>
        <dbReference type="ARBA" id="ARBA00023136"/>
    </source>
</evidence>
<evidence type="ECO:0000256" key="2">
    <source>
        <dbReference type="ARBA" id="ARBA00022448"/>
    </source>
</evidence>
<evidence type="ECO:0000256" key="8">
    <source>
        <dbReference type="RuleBase" id="RU004057"/>
    </source>
</evidence>
<sequence length="235" mass="24936">MVETSSSLLQLGGPVVLVLLGISIAALAVILAKAFQFSSARVGRHGHVRRAVAQWRKGERSKASQNLLKDRSLSGALVRGAMDAIQLLDQQPMSSQERDIREERLREEISARAADRLFALASWLKALDLVTQIAPLLGLFGTVLGMIETFQTLQESGSSANPASLAGGIWVALLTTACGLAVAMPVSVAVTWFETRLEKERATLEVLLTGVFTAGAGAPQLAEHAATARAPNATL</sequence>
<evidence type="ECO:0000256" key="4">
    <source>
        <dbReference type="ARBA" id="ARBA00022692"/>
    </source>
</evidence>
<evidence type="ECO:0000256" key="9">
    <source>
        <dbReference type="SAM" id="Phobius"/>
    </source>
</evidence>
<comment type="similarity">
    <text evidence="8">Belongs to the exbB/tolQ family.</text>
</comment>
<evidence type="ECO:0000256" key="5">
    <source>
        <dbReference type="ARBA" id="ARBA00022927"/>
    </source>
</evidence>
<dbReference type="InterPro" id="IPR050790">
    <property type="entry name" value="ExbB/TolQ_transport"/>
</dbReference>
<evidence type="ECO:0000256" key="1">
    <source>
        <dbReference type="ARBA" id="ARBA00004651"/>
    </source>
</evidence>
<protein>
    <submittedName>
        <fullName evidence="11">MotA/TolQ/ExbB proton channel family protein</fullName>
    </submittedName>
</protein>
<feature type="transmembrane region" description="Helical" evidence="9">
    <location>
        <begin position="126"/>
        <end position="147"/>
    </location>
</feature>
<dbReference type="Proteomes" id="UP001300261">
    <property type="component" value="Unassembled WGS sequence"/>
</dbReference>
<keyword evidence="2 8" id="KW-0813">Transport</keyword>
<feature type="transmembrane region" description="Helical" evidence="9">
    <location>
        <begin position="167"/>
        <end position="193"/>
    </location>
</feature>
<evidence type="ECO:0000313" key="12">
    <source>
        <dbReference type="Proteomes" id="UP001300261"/>
    </source>
</evidence>
<proteinExistence type="inferred from homology"/>
<dbReference type="RefSeq" id="WP_265962577.1">
    <property type="nucleotide sequence ID" value="NZ_JAPEVI010000003.1"/>
</dbReference>
<keyword evidence="4 9" id="KW-0812">Transmembrane</keyword>
<evidence type="ECO:0000256" key="6">
    <source>
        <dbReference type="ARBA" id="ARBA00022989"/>
    </source>
</evidence>
<accession>A0ABT3R107</accession>
<dbReference type="PANTHER" id="PTHR30625">
    <property type="entry name" value="PROTEIN TOLQ"/>
    <property type="match status" value="1"/>
</dbReference>
<feature type="transmembrane region" description="Helical" evidence="9">
    <location>
        <begin position="15"/>
        <end position="35"/>
    </location>
</feature>
<keyword evidence="7 9" id="KW-0472">Membrane</keyword>
<dbReference type="PANTHER" id="PTHR30625:SF15">
    <property type="entry name" value="BIOPOLYMER TRANSPORT PROTEIN EXBB"/>
    <property type="match status" value="1"/>
</dbReference>
<dbReference type="EMBL" id="JAPEVI010000003">
    <property type="protein sequence ID" value="MCX2722919.1"/>
    <property type="molecule type" value="Genomic_DNA"/>
</dbReference>